<evidence type="ECO:0000313" key="1">
    <source>
        <dbReference type="EMBL" id="CAJ2635334.1"/>
    </source>
</evidence>
<keyword evidence="2" id="KW-1185">Reference proteome</keyword>
<comment type="caution">
    <text evidence="1">The sequence shown here is derived from an EMBL/GenBank/DDBJ whole genome shotgun (WGS) entry which is preliminary data.</text>
</comment>
<sequence>MTSAKDVWEATWHLLSDGILHSRRRELKIPDLQISENDLKNLCLIEIEKLLILNGKTLENYKSMPQPDRTGMPTYNNMFIVDALNYDKTELAKTHDSLLSMLTSEQRDAYDKIMESVLSASSGIASLLLPGGKTAHSSFGIPIEINELSTSNFKKDSLQAELISEAKLIIWDEAPMMNKLCFECVDRFLRDIMEKKHPLNKYKPFGGITVVLGGDFRQILPVIRRGSRQDIVSSAINSSKLWAHCTVMRLNVNMRLGASSIPAEQKEIADFGKWILSIGDGDDNADGDGQSNIKIPEDLLIIDTTNPLMSLVDFVYPNFLDNINNPQFFQERGILAPTLESVEYVNDYLMSLIPGDEREFLSSDSCVRSDENSEIQGDWFTTEFLNDIKVSGIPNHKLKLKVGCPVMLLRNVDQAKGLCNGTRLTVTHLGKKSISATVITGKNAGDKIFIPRFDLLPSDPGLPFKFKRRQFPITLCFAMTINKSQGQSLSHVGIYLPKPVFTHGQLYVAVSRVTSRKGLKLLILDEDDNICSETTNVVYREVFQNV</sequence>
<name>A0ACB0IU09_TRIPR</name>
<proteinExistence type="predicted"/>
<gene>
    <name evidence="1" type="ORF">MILVUS5_LOCUS6044</name>
</gene>
<organism evidence="1 2">
    <name type="scientific">Trifolium pratense</name>
    <name type="common">Red clover</name>
    <dbReference type="NCBI Taxonomy" id="57577"/>
    <lineage>
        <taxon>Eukaryota</taxon>
        <taxon>Viridiplantae</taxon>
        <taxon>Streptophyta</taxon>
        <taxon>Embryophyta</taxon>
        <taxon>Tracheophyta</taxon>
        <taxon>Spermatophyta</taxon>
        <taxon>Magnoliopsida</taxon>
        <taxon>eudicotyledons</taxon>
        <taxon>Gunneridae</taxon>
        <taxon>Pentapetalae</taxon>
        <taxon>rosids</taxon>
        <taxon>fabids</taxon>
        <taxon>Fabales</taxon>
        <taxon>Fabaceae</taxon>
        <taxon>Papilionoideae</taxon>
        <taxon>50 kb inversion clade</taxon>
        <taxon>NPAAA clade</taxon>
        <taxon>Hologalegina</taxon>
        <taxon>IRL clade</taxon>
        <taxon>Trifolieae</taxon>
        <taxon>Trifolium</taxon>
    </lineage>
</organism>
<protein>
    <submittedName>
        <fullName evidence="1">Uncharacterized protein</fullName>
    </submittedName>
</protein>
<reference evidence="1" key="1">
    <citation type="submission" date="2023-10" db="EMBL/GenBank/DDBJ databases">
        <authorList>
            <person name="Rodriguez Cubillos JULIANA M."/>
            <person name="De Vega J."/>
        </authorList>
    </citation>
    <scope>NUCLEOTIDE SEQUENCE</scope>
</reference>
<dbReference type="Proteomes" id="UP001177021">
    <property type="component" value="Unassembled WGS sequence"/>
</dbReference>
<evidence type="ECO:0000313" key="2">
    <source>
        <dbReference type="Proteomes" id="UP001177021"/>
    </source>
</evidence>
<accession>A0ACB0IU09</accession>
<dbReference type="EMBL" id="CASHSV030000002">
    <property type="protein sequence ID" value="CAJ2635334.1"/>
    <property type="molecule type" value="Genomic_DNA"/>
</dbReference>